<dbReference type="AlphaFoldDB" id="A0A1Y1NIN1"/>
<dbReference type="EMBL" id="VVIM01000001">
    <property type="protein sequence ID" value="KAB0803245.1"/>
    <property type="molecule type" value="Genomic_DNA"/>
</dbReference>
<dbReference type="EMBL" id="VVIM01000003">
    <property type="protein sequence ID" value="KAB0801046.1"/>
    <property type="molecule type" value="Genomic_DNA"/>
</dbReference>
<dbReference type="Proteomes" id="UP000327044">
    <property type="component" value="Unassembled WGS sequence"/>
</dbReference>
<feature type="compositionally biased region" description="Polar residues" evidence="1">
    <location>
        <begin position="36"/>
        <end position="51"/>
    </location>
</feature>
<reference evidence="3 5" key="2">
    <citation type="journal article" date="2018" name="Elife">
        <title>Firefly genomes illuminate parallel origins of bioluminescence in beetles.</title>
        <authorList>
            <person name="Fallon T.R."/>
            <person name="Lower S.E."/>
            <person name="Chang C.H."/>
            <person name="Bessho-Uehara M."/>
            <person name="Martin G.J."/>
            <person name="Bewick A.J."/>
            <person name="Behringer M."/>
            <person name="Debat H.J."/>
            <person name="Wong I."/>
            <person name="Day J.C."/>
            <person name="Suvorov A."/>
            <person name="Silva C.J."/>
            <person name="Stanger-Hall K.F."/>
            <person name="Hall D.W."/>
            <person name="Schmitz R.J."/>
            <person name="Nelson D.R."/>
            <person name="Lewis S.M."/>
            <person name="Shigenobu S."/>
            <person name="Bybee S.M."/>
            <person name="Larracuente A.M."/>
            <person name="Oba Y."/>
            <person name="Weng J.K."/>
        </authorList>
    </citation>
    <scope>NUCLEOTIDE SEQUENCE [LARGE SCALE GENOMIC DNA]</scope>
    <source>
        <strain evidence="3">1611_PpyrPB1</strain>
        <tissue evidence="3">Whole body</tissue>
    </source>
</reference>
<protein>
    <recommendedName>
        <fullName evidence="6">DUF4218 domain-containing protein</fullName>
    </recommendedName>
</protein>
<dbReference type="InParanoid" id="A0A1Y1NIN1"/>
<reference evidence="2" key="1">
    <citation type="journal article" date="2016" name="Sci. Rep.">
        <title>Molecular characterization of firefly nuptial gifts: a multi-omics approach sheds light on postcopulatory sexual selection.</title>
        <authorList>
            <person name="Al-Wathiqui N."/>
            <person name="Fallon T.R."/>
            <person name="South A."/>
            <person name="Weng J.K."/>
            <person name="Lewis S.M."/>
        </authorList>
    </citation>
    <scope>NUCLEOTIDE SEQUENCE</scope>
</reference>
<evidence type="ECO:0000313" key="4">
    <source>
        <dbReference type="EMBL" id="KAB0803245.1"/>
    </source>
</evidence>
<sequence length="686" mass="78837">MPKYKLSRTHYRHAQQLSNDTIELINRTVIETVPTSVATSNETTESAQSTPIIGDDTVSEYESESDSIDDLDVDDEFRSTTPSRDENPVNSTEGLNPSNYSSQTTFASLLADWGVTYHIEHIALNSLLRLLRQHFDNNLPADARTLLKTPRRTDLQEIFPGKFFYFGLDSAVNKILDKYELSDNIDVIKIGVNVDGLPLSKSSGSQLYPIICNLWENPSVVEMIGLYHGYEKPSDPNIFMQDFINDAVLFTNNGFMYKNRTIPFRVNAIICDVPAKSFITFTKGHSGYNSCSKCHIEGEYVNNRVCFYNSSNVRSRCDTDFRQKLDEEHHTGTSILEILPNFDMIRNIPLDYMHLICLGVMRKLLLLWVFGKPNSKLAHIQVSRISNYLVELSKNIPCEFVRKPRSLDDLKRFKATEFRQILMYTGPLVFKTTLSKDRYANFLSLHVAMRIFSNESHLAEHGDYAHDLLKYFIDTFVILYGKENVSHNVHNLLHLREDCKNFGVLQNFSGFPFENYLQSLKLLIRKGSDPLPQIIKRIIEKDCRHTDAKKYHQVSTTTPKPNKLHNNGPLLNHNRTRNILYQYKELCFEKFTVKLTESDSCCGLTDGNIICIKNIVTNADNELYVIAQKFNLKTNLYFQPLPSSALNIYIVNDLGPLEVWSVDEITCKYVKMRYNDRFVVVPLLHC</sequence>
<reference evidence="3" key="3">
    <citation type="submission" date="2019-08" db="EMBL/GenBank/DDBJ databases">
        <authorList>
            <consortium name="Photinus pyralis genome working group"/>
            <person name="Fallon T.R."/>
            <person name="Sander Lower S.E."/>
            <person name="Weng J.-K."/>
        </authorList>
    </citation>
    <scope>NUCLEOTIDE SEQUENCE</scope>
    <source>
        <strain evidence="3">1611_PpyrPB1</strain>
        <tissue evidence="3">Whole body</tissue>
    </source>
</reference>
<feature type="region of interest" description="Disordered" evidence="1">
    <location>
        <begin position="36"/>
        <end position="98"/>
    </location>
</feature>
<evidence type="ECO:0000313" key="5">
    <source>
        <dbReference type="Proteomes" id="UP000327044"/>
    </source>
</evidence>
<dbReference type="PANTHER" id="PTHR33053">
    <property type="entry name" value="PROTEIN, PUTATIVE-RELATED"/>
    <property type="match status" value="1"/>
</dbReference>
<name>A0A1Y1NIN1_PHOPY</name>
<dbReference type="EMBL" id="GEZM01006889">
    <property type="protein sequence ID" value="JAV95595.1"/>
    <property type="molecule type" value="Transcribed_RNA"/>
</dbReference>
<evidence type="ECO:0008006" key="6">
    <source>
        <dbReference type="Google" id="ProtNLM"/>
    </source>
</evidence>
<dbReference type="EMBL" id="GEZM01006891">
    <property type="protein sequence ID" value="JAV95591.1"/>
    <property type="molecule type" value="Transcribed_RNA"/>
</dbReference>
<dbReference type="EMBL" id="GEZM01006890">
    <property type="protein sequence ID" value="JAV95594.1"/>
    <property type="molecule type" value="Transcribed_RNA"/>
</dbReference>
<evidence type="ECO:0000313" key="3">
    <source>
        <dbReference type="EMBL" id="KAB0801046.1"/>
    </source>
</evidence>
<proteinExistence type="predicted"/>
<dbReference type="PANTHER" id="PTHR33053:SF9">
    <property type="entry name" value="AGAP000105-PA"/>
    <property type="match status" value="1"/>
</dbReference>
<feature type="compositionally biased region" description="Acidic residues" evidence="1">
    <location>
        <begin position="57"/>
        <end position="75"/>
    </location>
</feature>
<feature type="compositionally biased region" description="Polar residues" evidence="1">
    <location>
        <begin position="88"/>
        <end position="98"/>
    </location>
</feature>
<evidence type="ECO:0000313" key="2">
    <source>
        <dbReference type="EMBL" id="JAV95597.1"/>
    </source>
</evidence>
<organism evidence="2">
    <name type="scientific">Photinus pyralis</name>
    <name type="common">Common eastern firefly</name>
    <name type="synonym">Lampyris pyralis</name>
    <dbReference type="NCBI Taxonomy" id="7054"/>
    <lineage>
        <taxon>Eukaryota</taxon>
        <taxon>Metazoa</taxon>
        <taxon>Ecdysozoa</taxon>
        <taxon>Arthropoda</taxon>
        <taxon>Hexapoda</taxon>
        <taxon>Insecta</taxon>
        <taxon>Pterygota</taxon>
        <taxon>Neoptera</taxon>
        <taxon>Endopterygota</taxon>
        <taxon>Coleoptera</taxon>
        <taxon>Polyphaga</taxon>
        <taxon>Elateriformia</taxon>
        <taxon>Elateroidea</taxon>
        <taxon>Lampyridae</taxon>
        <taxon>Lampyrinae</taxon>
        <taxon>Photinus</taxon>
    </lineage>
</organism>
<dbReference type="EMBL" id="GEZM01006888">
    <property type="protein sequence ID" value="JAV95597.1"/>
    <property type="molecule type" value="Transcribed_RNA"/>
</dbReference>
<evidence type="ECO:0000256" key="1">
    <source>
        <dbReference type="SAM" id="MobiDB-lite"/>
    </source>
</evidence>
<dbReference type="EMBL" id="GEZM01006893">
    <property type="protein sequence ID" value="JAV95589.1"/>
    <property type="molecule type" value="Transcribed_RNA"/>
</dbReference>
<accession>A0A1Y1NIN1</accession>
<keyword evidence="5" id="KW-1185">Reference proteome</keyword>
<gene>
    <name evidence="4" type="ORF">PPYR_00215</name>
    <name evidence="3" type="ORF">PPYR_05400</name>
</gene>